<evidence type="ECO:0000256" key="9">
    <source>
        <dbReference type="HAMAP-Rule" id="MF_01471"/>
    </source>
</evidence>
<protein>
    <recommendedName>
        <fullName evidence="9">CRISPR-associated endoribonuclease Cas2</fullName>
        <ecNumber evidence="9">3.1.-.-</ecNumber>
    </recommendedName>
</protein>
<evidence type="ECO:0000256" key="2">
    <source>
        <dbReference type="ARBA" id="ARBA00009959"/>
    </source>
</evidence>
<organism evidence="10 11">
    <name type="scientific">Stenotrophomonas forensis</name>
    <dbReference type="NCBI Taxonomy" id="2871169"/>
    <lineage>
        <taxon>Bacteria</taxon>
        <taxon>Pseudomonadati</taxon>
        <taxon>Pseudomonadota</taxon>
        <taxon>Gammaproteobacteria</taxon>
        <taxon>Lysobacterales</taxon>
        <taxon>Lysobacteraceae</taxon>
        <taxon>Stenotrophomonas</taxon>
        <taxon>Stenotrophomonas maltophilia group</taxon>
    </lineage>
</organism>
<dbReference type="EMBL" id="CP082270">
    <property type="protein sequence ID" value="WDM65294.1"/>
    <property type="molecule type" value="Genomic_DNA"/>
</dbReference>
<dbReference type="RefSeq" id="WP_274512410.1">
    <property type="nucleotide sequence ID" value="NZ_CP082270.1"/>
</dbReference>
<comment type="cofactor">
    <cofactor evidence="1 9">
        <name>Mg(2+)</name>
        <dbReference type="ChEBI" id="CHEBI:18420"/>
    </cofactor>
</comment>
<dbReference type="NCBIfam" id="TIGR01573">
    <property type="entry name" value="cas2"/>
    <property type="match status" value="1"/>
</dbReference>
<evidence type="ECO:0000256" key="1">
    <source>
        <dbReference type="ARBA" id="ARBA00001946"/>
    </source>
</evidence>
<keyword evidence="11" id="KW-1185">Reference proteome</keyword>
<evidence type="ECO:0000256" key="3">
    <source>
        <dbReference type="ARBA" id="ARBA00022722"/>
    </source>
</evidence>
<evidence type="ECO:0000256" key="7">
    <source>
        <dbReference type="ARBA" id="ARBA00022842"/>
    </source>
</evidence>
<evidence type="ECO:0000256" key="8">
    <source>
        <dbReference type="ARBA" id="ARBA00023118"/>
    </source>
</evidence>
<keyword evidence="7 9" id="KW-0460">Magnesium</keyword>
<keyword evidence="5 9" id="KW-0255">Endonuclease</keyword>
<sequence length="89" mass="10013">MALFLVSYDIIEGNSYDAIIDELKRLGAVRTQRSTYFASVTTDSAPGFLQHLKKFVDPEDRLMVIKLTEKPAHTVGLKGTNAWLEEHFG</sequence>
<comment type="subunit">
    <text evidence="9">Homodimer, forms a heterotetramer with a Cas1 homodimer.</text>
</comment>
<accession>A0ABY7Y5P6</accession>
<evidence type="ECO:0000313" key="11">
    <source>
        <dbReference type="Proteomes" id="UP001216828"/>
    </source>
</evidence>
<gene>
    <name evidence="9 10" type="primary">cas2</name>
    <name evidence="10" type="ORF">K5L94_08480</name>
</gene>
<dbReference type="Gene3D" id="3.30.70.240">
    <property type="match status" value="1"/>
</dbReference>
<keyword evidence="8 9" id="KW-0051">Antiviral defense</keyword>
<name>A0ABY7Y5P6_9GAMM</name>
<dbReference type="Proteomes" id="UP001216828">
    <property type="component" value="Chromosome"/>
</dbReference>
<dbReference type="InterPro" id="IPR019199">
    <property type="entry name" value="Virulence_VapD/CRISPR_Cas2"/>
</dbReference>
<dbReference type="EC" id="3.1.-.-" evidence="9"/>
<evidence type="ECO:0000256" key="5">
    <source>
        <dbReference type="ARBA" id="ARBA00022759"/>
    </source>
</evidence>
<comment type="function">
    <text evidence="9">CRISPR (clustered regularly interspaced short palindromic repeat), is an adaptive immune system that provides protection against mobile genetic elements (viruses, transposable elements and conjugative plasmids). CRISPR clusters contain sequences complementary to antecedent mobile elements and target invading nucleic acids. CRISPR clusters are transcribed and processed into CRISPR RNA (crRNA). Functions as a ssRNA-specific endoribonuclease. Involved in the integration of spacer DNA into the CRISPR cassette.</text>
</comment>
<feature type="binding site" evidence="9">
    <location>
        <position position="9"/>
    </location>
    <ligand>
        <name>Mg(2+)</name>
        <dbReference type="ChEBI" id="CHEBI:18420"/>
        <note>catalytic</note>
    </ligand>
</feature>
<evidence type="ECO:0000313" key="10">
    <source>
        <dbReference type="EMBL" id="WDM65294.1"/>
    </source>
</evidence>
<keyword evidence="4 9" id="KW-0479">Metal-binding</keyword>
<keyword evidence="6 9" id="KW-0378">Hydrolase</keyword>
<keyword evidence="3 9" id="KW-0540">Nuclease</keyword>
<dbReference type="InterPro" id="IPR021127">
    <property type="entry name" value="CRISPR_associated_Cas2"/>
</dbReference>
<dbReference type="HAMAP" id="MF_01471">
    <property type="entry name" value="Cas2"/>
    <property type="match status" value="1"/>
</dbReference>
<reference evidence="10 11" key="1">
    <citation type="submission" date="2021-08" db="EMBL/GenBank/DDBJ databases">
        <title>Stenotrophomonas forensis sp. nov., isolated from contaminated viral transport media.</title>
        <authorList>
            <person name="Nguyen S.V."/>
            <person name="Edwards D."/>
            <person name="Scott S."/>
            <person name="Doss J."/>
            <person name="Merid S."/>
            <person name="Zelaya E."/>
            <person name="Maza C."/>
            <person name="Mann M."/>
            <person name="Hamilton B."/>
            <person name="Blackwell R."/>
            <person name="Tran A."/>
            <person name="Hauser J."/>
        </authorList>
    </citation>
    <scope>NUCLEOTIDE SEQUENCE [LARGE SCALE GENOMIC DNA]</scope>
    <source>
        <strain evidence="10 11">DFS-20110405</strain>
    </source>
</reference>
<evidence type="ECO:0000256" key="4">
    <source>
        <dbReference type="ARBA" id="ARBA00022723"/>
    </source>
</evidence>
<proteinExistence type="inferred from homology"/>
<comment type="similarity">
    <text evidence="2 9">Belongs to the CRISPR-associated endoribonuclease Cas2 protein family.</text>
</comment>
<dbReference type="SUPFAM" id="SSF143430">
    <property type="entry name" value="TTP0101/SSO1404-like"/>
    <property type="match status" value="1"/>
</dbReference>
<dbReference type="GO" id="GO:0004519">
    <property type="term" value="F:endonuclease activity"/>
    <property type="evidence" value="ECO:0007669"/>
    <property type="project" value="UniProtKB-KW"/>
</dbReference>
<evidence type="ECO:0000256" key="6">
    <source>
        <dbReference type="ARBA" id="ARBA00022801"/>
    </source>
</evidence>
<dbReference type="Pfam" id="PF09827">
    <property type="entry name" value="CRISPR_Cas2"/>
    <property type="match status" value="1"/>
</dbReference>